<accession>A0A0C1QJQ1</accession>
<dbReference type="RefSeq" id="WP_039455508.1">
    <property type="nucleotide sequence ID" value="NZ_JSWE01000077.1"/>
</dbReference>
<dbReference type="EMBL" id="JSWE01000077">
    <property type="protein sequence ID" value="KIE05739.1"/>
    <property type="molecule type" value="Genomic_DNA"/>
</dbReference>
<dbReference type="Proteomes" id="UP000031258">
    <property type="component" value="Unassembled WGS sequence"/>
</dbReference>
<evidence type="ECO:0008006" key="3">
    <source>
        <dbReference type="Google" id="ProtNLM"/>
    </source>
</evidence>
<protein>
    <recommendedName>
        <fullName evidence="3">Transposase DDE domain-containing protein</fullName>
    </recommendedName>
</protein>
<keyword evidence="2" id="KW-1185">Reference proteome</keyword>
<proteinExistence type="predicted"/>
<comment type="caution">
    <text evidence="1">The sequence shown here is derived from an EMBL/GenBank/DDBJ whole genome shotgun (WGS) entry which is preliminary data.</text>
</comment>
<organism evidence="1 2">
    <name type="scientific">Candidatus Jidaibacter acanthamoebae</name>
    <dbReference type="NCBI Taxonomy" id="86105"/>
    <lineage>
        <taxon>Bacteria</taxon>
        <taxon>Pseudomonadati</taxon>
        <taxon>Pseudomonadota</taxon>
        <taxon>Alphaproteobacteria</taxon>
        <taxon>Rickettsiales</taxon>
        <taxon>Candidatus Midichloriaceae</taxon>
        <taxon>Candidatus Jidaibacter</taxon>
    </lineage>
</organism>
<evidence type="ECO:0000313" key="1">
    <source>
        <dbReference type="EMBL" id="KIE05739.1"/>
    </source>
</evidence>
<name>A0A0C1QJQ1_9RICK</name>
<dbReference type="AlphaFoldDB" id="A0A0C1QJQ1"/>
<sequence>MKYYIEERIWEQIYEFLGRERGLHRNKEGRLMQFIEGVWYIVQCCKELFIRFFRIYKQE</sequence>
<evidence type="ECO:0000313" key="2">
    <source>
        <dbReference type="Proteomes" id="UP000031258"/>
    </source>
</evidence>
<dbReference type="OrthoDB" id="32553at2"/>
<reference evidence="1 2" key="1">
    <citation type="submission" date="2014-11" db="EMBL/GenBank/DDBJ databases">
        <title>A Rickettsiales Symbiont of Amoebae With Ancient Features.</title>
        <authorList>
            <person name="Schulz F."/>
            <person name="Martijn J."/>
            <person name="Wascher F."/>
            <person name="Kostanjsek R."/>
            <person name="Ettema T.J."/>
            <person name="Horn M."/>
        </authorList>
    </citation>
    <scope>NUCLEOTIDE SEQUENCE [LARGE SCALE GENOMIC DNA]</scope>
    <source>
        <strain evidence="1 2">UWC36</strain>
    </source>
</reference>
<gene>
    <name evidence="1" type="ORF">NF27_DA00030</name>
</gene>